<feature type="transmembrane region" description="Helical" evidence="1">
    <location>
        <begin position="7"/>
        <end position="26"/>
    </location>
</feature>
<dbReference type="NCBIfam" id="NF033233">
    <property type="entry name" value="twin_helix"/>
    <property type="match status" value="1"/>
</dbReference>
<sequence>MTLFIKIIIIALLAFIFFSLASALYYLVRGEKGDSTRIVKALTWRISLSLVLFVLLIIAFALGWITPHSIG</sequence>
<dbReference type="Pfam" id="PF11137">
    <property type="entry name" value="DUF2909"/>
    <property type="match status" value="1"/>
</dbReference>
<evidence type="ECO:0000256" key="1">
    <source>
        <dbReference type="SAM" id="Phobius"/>
    </source>
</evidence>
<proteinExistence type="predicted"/>
<evidence type="ECO:0000313" key="2">
    <source>
        <dbReference type="EMBL" id="RDI42418.1"/>
    </source>
</evidence>
<dbReference type="RefSeq" id="WP_114834686.1">
    <property type="nucleotide sequence ID" value="NZ_LR699114.1"/>
</dbReference>
<protein>
    <submittedName>
        <fullName evidence="2">DUF2909 family protein</fullName>
    </submittedName>
</protein>
<keyword evidence="1" id="KW-0472">Membrane</keyword>
<keyword evidence="1" id="KW-0812">Transmembrane</keyword>
<dbReference type="Proteomes" id="UP000254720">
    <property type="component" value="Unassembled WGS sequence"/>
</dbReference>
<reference evidence="2 3" key="1">
    <citation type="submission" date="2018-07" db="EMBL/GenBank/DDBJ databases">
        <title>Genomic Encyclopedia of Type Strains, Phase IV (KMG-IV): sequencing the most valuable type-strain genomes for metagenomic binning, comparative biology and taxonomic classification.</title>
        <authorList>
            <person name="Goeker M."/>
        </authorList>
    </citation>
    <scope>NUCLEOTIDE SEQUENCE [LARGE SCALE GENOMIC DNA]</scope>
    <source>
        <strain evidence="2 3">DSM 16500</strain>
    </source>
</reference>
<evidence type="ECO:0000313" key="3">
    <source>
        <dbReference type="Proteomes" id="UP000254720"/>
    </source>
</evidence>
<comment type="caution">
    <text evidence="2">The sequence shown here is derived from an EMBL/GenBank/DDBJ whole genome shotgun (WGS) entry which is preliminary data.</text>
</comment>
<name>A0A370GF33_9COXI</name>
<keyword evidence="3" id="KW-1185">Reference proteome</keyword>
<accession>A0A370GF33</accession>
<gene>
    <name evidence="2" type="ORF">C8D86_11521</name>
</gene>
<dbReference type="InterPro" id="IPR021313">
    <property type="entry name" value="DUF2909"/>
</dbReference>
<feature type="transmembrane region" description="Helical" evidence="1">
    <location>
        <begin position="46"/>
        <end position="65"/>
    </location>
</feature>
<dbReference type="EMBL" id="QQAX01000015">
    <property type="protein sequence ID" value="RDI42418.1"/>
    <property type="molecule type" value="Genomic_DNA"/>
</dbReference>
<keyword evidence="1" id="KW-1133">Transmembrane helix</keyword>
<organism evidence="2 3">
    <name type="scientific">Aquicella lusitana</name>
    <dbReference type="NCBI Taxonomy" id="254246"/>
    <lineage>
        <taxon>Bacteria</taxon>
        <taxon>Pseudomonadati</taxon>
        <taxon>Pseudomonadota</taxon>
        <taxon>Gammaproteobacteria</taxon>
        <taxon>Legionellales</taxon>
        <taxon>Coxiellaceae</taxon>
        <taxon>Aquicella</taxon>
    </lineage>
</organism>
<dbReference type="AlphaFoldDB" id="A0A370GF33"/>